<evidence type="ECO:0000313" key="3">
    <source>
        <dbReference type="Proteomes" id="UP000005857"/>
    </source>
</evidence>
<gene>
    <name evidence="2" type="primary">72</name>
    <name evidence="2" type="ORF">DS6A_72</name>
</gene>
<feature type="compositionally biased region" description="Basic and acidic residues" evidence="1">
    <location>
        <begin position="110"/>
        <end position="126"/>
    </location>
</feature>
<evidence type="ECO:0000256" key="1">
    <source>
        <dbReference type="SAM" id="MobiDB-lite"/>
    </source>
</evidence>
<sequence>MSDDLFDDPGSADQIDLEAVEGRLLLVKPHEVREGIKTAFGEKDAVEADVHVLDGGDAGTVHRGVYLFPLVLIGQLKGNAGTGRFNLGRLGKGEAKPGQKPPWKLLDPTNDDRDLARRYLASDRYKQNTAAPEPEPVAAAAPAGGDPWGGSNEAPPF</sequence>
<dbReference type="KEGG" id="vg:18990070"/>
<feature type="region of interest" description="Disordered" evidence="1">
    <location>
        <begin position="90"/>
        <end position="157"/>
    </location>
</feature>
<keyword evidence="3" id="KW-1185">Reference proteome</keyword>
<protein>
    <submittedName>
        <fullName evidence="2">Uncharacterized protein</fullName>
    </submittedName>
</protein>
<organism evidence="2 3">
    <name type="scientific">Mycobacterium phage DS6A</name>
    <dbReference type="NCBI Taxonomy" id="45764"/>
    <lineage>
        <taxon>Viruses</taxon>
        <taxon>Duplodnaviria</taxon>
        <taxon>Heunggongvirae</taxon>
        <taxon>Uroviricota</taxon>
        <taxon>Caudoviricetes</taxon>
        <taxon>Hnatkovirus</taxon>
        <taxon>Hnatkovirus DS6A</taxon>
    </lineage>
</organism>
<dbReference type="GeneID" id="18990070"/>
<dbReference type="EMBL" id="JN698994">
    <property type="protein sequence ID" value="AER47626.1"/>
    <property type="molecule type" value="Genomic_DNA"/>
</dbReference>
<feature type="compositionally biased region" description="Low complexity" evidence="1">
    <location>
        <begin position="130"/>
        <end position="143"/>
    </location>
</feature>
<accession>G8I4I2</accession>
<dbReference type="RefSeq" id="YP_009018760.1">
    <property type="nucleotide sequence ID" value="NC_023744.1"/>
</dbReference>
<evidence type="ECO:0000313" key="2">
    <source>
        <dbReference type="EMBL" id="AER47626.1"/>
    </source>
</evidence>
<dbReference type="Proteomes" id="UP000005857">
    <property type="component" value="Segment"/>
</dbReference>
<proteinExistence type="predicted"/>
<name>G8I4I2_9CAUD</name>
<reference evidence="2 3" key="1">
    <citation type="journal article" date="2012" name="J. Virol.">
        <title>Complete Genome Sequences of 138 Mycobacteriophages.</title>
        <authorList>
            <consortium name="the Science Education Alliance Phage Hunters Advancing Genomics and Evolutionary Science Program"/>
            <consortium name="the KwaZulu-Natal Research Institute for Tuberculosis and HIV Mycobacterial Genetics Course Students"/>
            <consortium name="the Phage Hunters Integrating Research and Education Program"/>
            <person name="Hatfull G.F."/>
        </authorList>
    </citation>
    <scope>NUCLEOTIDE SEQUENCE [LARGE SCALE GENOMIC DNA]</scope>
</reference>